<dbReference type="AlphaFoldDB" id="A0AAV8VKS2"/>
<organism evidence="1 2">
    <name type="scientific">Exocentrus adspersus</name>
    <dbReference type="NCBI Taxonomy" id="1586481"/>
    <lineage>
        <taxon>Eukaryota</taxon>
        <taxon>Metazoa</taxon>
        <taxon>Ecdysozoa</taxon>
        <taxon>Arthropoda</taxon>
        <taxon>Hexapoda</taxon>
        <taxon>Insecta</taxon>
        <taxon>Pterygota</taxon>
        <taxon>Neoptera</taxon>
        <taxon>Endopterygota</taxon>
        <taxon>Coleoptera</taxon>
        <taxon>Polyphaga</taxon>
        <taxon>Cucujiformia</taxon>
        <taxon>Chrysomeloidea</taxon>
        <taxon>Cerambycidae</taxon>
        <taxon>Lamiinae</taxon>
        <taxon>Acanthocinini</taxon>
        <taxon>Exocentrus</taxon>
    </lineage>
</organism>
<name>A0AAV8VKS2_9CUCU</name>
<reference evidence="1 2" key="1">
    <citation type="journal article" date="2023" name="Insect Mol. Biol.">
        <title>Genome sequencing provides insights into the evolution of gene families encoding plant cell wall-degrading enzymes in longhorned beetles.</title>
        <authorList>
            <person name="Shin N.R."/>
            <person name="Okamura Y."/>
            <person name="Kirsch R."/>
            <person name="Pauchet Y."/>
        </authorList>
    </citation>
    <scope>NUCLEOTIDE SEQUENCE [LARGE SCALE GENOMIC DNA]</scope>
    <source>
        <strain evidence="1">EAD_L_NR</strain>
    </source>
</reference>
<proteinExistence type="predicted"/>
<dbReference type="PANTHER" id="PTHR47331">
    <property type="entry name" value="PHD-TYPE DOMAIN-CONTAINING PROTEIN"/>
    <property type="match status" value="1"/>
</dbReference>
<dbReference type="Proteomes" id="UP001159042">
    <property type="component" value="Unassembled WGS sequence"/>
</dbReference>
<evidence type="ECO:0000313" key="2">
    <source>
        <dbReference type="Proteomes" id="UP001159042"/>
    </source>
</evidence>
<evidence type="ECO:0000313" key="1">
    <source>
        <dbReference type="EMBL" id="KAJ8914853.1"/>
    </source>
</evidence>
<sequence length="261" mass="30566">MATKDDVDVLHDLVKKQWNIDSLEIRIPAKISLSKQDVRAEEILNRTMKRIGDEFETGLLWKSCVSLPESKINAFTRLKCVERKMDRDPERYPDATEAIKKLHYMDDYLDCANSETEALKQINDVIAVHKRAHFNICNWICNSKDVLKQINRHLVAHTEKNLDVDGEIPIERILGLWWDPKEDCFTFLTKFQKINSQVMEGKRLPTKREVLRTVMSIYDPLGYITNFTIQGKILLQDIWRSGSSWDDEITSSLEQKWFTCF</sequence>
<dbReference type="EMBL" id="JANEYG010000062">
    <property type="protein sequence ID" value="KAJ8914853.1"/>
    <property type="molecule type" value="Genomic_DNA"/>
</dbReference>
<protein>
    <submittedName>
        <fullName evidence="1">Uncharacterized protein</fullName>
    </submittedName>
</protein>
<keyword evidence="2" id="KW-1185">Reference proteome</keyword>
<gene>
    <name evidence="1" type="ORF">NQ315_014866</name>
</gene>
<comment type="caution">
    <text evidence="1">The sequence shown here is derived from an EMBL/GenBank/DDBJ whole genome shotgun (WGS) entry which is preliminary data.</text>
</comment>
<dbReference type="InterPro" id="IPR008042">
    <property type="entry name" value="Retrotrans_Pao"/>
</dbReference>
<dbReference type="Pfam" id="PF05380">
    <property type="entry name" value="Peptidase_A17"/>
    <property type="match status" value="1"/>
</dbReference>
<accession>A0AAV8VKS2</accession>